<dbReference type="FunFam" id="3.40.50.720:FF:000084">
    <property type="entry name" value="Short-chain dehydrogenase reductase"/>
    <property type="match status" value="1"/>
</dbReference>
<evidence type="ECO:0000256" key="1">
    <source>
        <dbReference type="ARBA" id="ARBA00006484"/>
    </source>
</evidence>
<dbReference type="SUPFAM" id="SSF51735">
    <property type="entry name" value="NAD(P)-binding Rossmann-fold domains"/>
    <property type="match status" value="1"/>
</dbReference>
<dbReference type="OrthoDB" id="417891at2759"/>
<organism evidence="3 4">
    <name type="scientific">Cryoendolithus antarcticus</name>
    <dbReference type="NCBI Taxonomy" id="1507870"/>
    <lineage>
        <taxon>Eukaryota</taxon>
        <taxon>Fungi</taxon>
        <taxon>Dikarya</taxon>
        <taxon>Ascomycota</taxon>
        <taxon>Pezizomycotina</taxon>
        <taxon>Dothideomycetes</taxon>
        <taxon>Dothideomycetidae</taxon>
        <taxon>Cladosporiales</taxon>
        <taxon>Cladosporiaceae</taxon>
        <taxon>Cryoendolithus</taxon>
    </lineage>
</organism>
<keyword evidence="2" id="KW-0521">NADP</keyword>
<dbReference type="PRINTS" id="PR00081">
    <property type="entry name" value="GDHRDH"/>
</dbReference>
<dbReference type="PANTHER" id="PTHR42760">
    <property type="entry name" value="SHORT-CHAIN DEHYDROGENASES/REDUCTASES FAMILY MEMBER"/>
    <property type="match status" value="1"/>
</dbReference>
<name>A0A1V8SFF1_9PEZI</name>
<dbReference type="Gene3D" id="3.40.50.720">
    <property type="entry name" value="NAD(P)-binding Rossmann-like Domain"/>
    <property type="match status" value="1"/>
</dbReference>
<comment type="similarity">
    <text evidence="1">Belongs to the short-chain dehydrogenases/reductases (SDR) family.</text>
</comment>
<evidence type="ECO:0000256" key="2">
    <source>
        <dbReference type="ARBA" id="ARBA00022857"/>
    </source>
</evidence>
<dbReference type="FunCoup" id="A0A1V8SFF1">
    <property type="interactions" value="253"/>
</dbReference>
<dbReference type="PANTHER" id="PTHR42760:SF124">
    <property type="entry name" value="SHORT-CHAIN DEHYDROGENASE_REDUCTASE"/>
    <property type="match status" value="1"/>
</dbReference>
<proteinExistence type="inferred from homology"/>
<dbReference type="InterPro" id="IPR002347">
    <property type="entry name" value="SDR_fam"/>
</dbReference>
<reference evidence="4" key="1">
    <citation type="submission" date="2017-03" db="EMBL/GenBank/DDBJ databases">
        <title>Genomes of endolithic fungi from Antarctica.</title>
        <authorList>
            <person name="Coleine C."/>
            <person name="Masonjones S."/>
            <person name="Stajich J.E."/>
        </authorList>
    </citation>
    <scope>NUCLEOTIDE SEQUENCE [LARGE SCALE GENOMIC DNA]</scope>
    <source>
        <strain evidence="4">CCFEE 5527</strain>
    </source>
</reference>
<gene>
    <name evidence="3" type="ORF">B0A48_16176</name>
</gene>
<dbReference type="Pfam" id="PF13561">
    <property type="entry name" value="adh_short_C2"/>
    <property type="match status" value="1"/>
</dbReference>
<dbReference type="InParanoid" id="A0A1V8SFF1"/>
<evidence type="ECO:0000313" key="3">
    <source>
        <dbReference type="EMBL" id="OQN97865.1"/>
    </source>
</evidence>
<evidence type="ECO:0000313" key="4">
    <source>
        <dbReference type="Proteomes" id="UP000192596"/>
    </source>
</evidence>
<dbReference type="PRINTS" id="PR00080">
    <property type="entry name" value="SDRFAMILY"/>
</dbReference>
<comment type="caution">
    <text evidence="3">The sequence shown here is derived from an EMBL/GenBank/DDBJ whole genome shotgun (WGS) entry which is preliminary data.</text>
</comment>
<sequence length="269" mass="28411">MPGRLQDKVAVVTGASSGIGRAIALAYSAEGAKVVCADLRPDSRNDASDSETHATTHDTITSSGGSAIFVQADLGVADQVANVVARAVEEYGRLDVMVNNAGIGIPDKPQPVWEVSPEDWDKTQHINSKGVFLGIKYASAQMLKQSPLPSGDRGWIINTASILGLVGATWGAAYCASKGLVVNLTRAAALDCAPHRIHVNAIAPGYTESKMTEAIFENADRQKDLEKAHPFRGLGRPEDLAKVCVFLASEDAQWVTGVTIPVDGGYTAR</sequence>
<dbReference type="AlphaFoldDB" id="A0A1V8SFF1"/>
<dbReference type="STRING" id="1507870.A0A1V8SFF1"/>
<dbReference type="GO" id="GO:0016616">
    <property type="term" value="F:oxidoreductase activity, acting on the CH-OH group of donors, NAD or NADP as acceptor"/>
    <property type="evidence" value="ECO:0007669"/>
    <property type="project" value="TreeGrafter"/>
</dbReference>
<dbReference type="EMBL" id="NAJO01000050">
    <property type="protein sequence ID" value="OQN97865.1"/>
    <property type="molecule type" value="Genomic_DNA"/>
</dbReference>
<accession>A0A1V8SFF1</accession>
<keyword evidence="4" id="KW-1185">Reference proteome</keyword>
<dbReference type="InterPro" id="IPR036291">
    <property type="entry name" value="NAD(P)-bd_dom_sf"/>
</dbReference>
<protein>
    <submittedName>
        <fullName evidence="3">Uncharacterized protein</fullName>
    </submittedName>
</protein>
<dbReference type="CDD" id="cd05233">
    <property type="entry name" value="SDR_c"/>
    <property type="match status" value="1"/>
</dbReference>
<dbReference type="NCBIfam" id="NF005559">
    <property type="entry name" value="PRK07231.1"/>
    <property type="match status" value="1"/>
</dbReference>
<dbReference type="Proteomes" id="UP000192596">
    <property type="component" value="Unassembled WGS sequence"/>
</dbReference>